<proteinExistence type="predicted"/>
<evidence type="ECO:0000313" key="1">
    <source>
        <dbReference type="EMBL" id="SPD75058.1"/>
    </source>
</evidence>
<organism evidence="1">
    <name type="scientific">uncultured Desulfobacterium sp</name>
    <dbReference type="NCBI Taxonomy" id="201089"/>
    <lineage>
        <taxon>Bacteria</taxon>
        <taxon>Pseudomonadati</taxon>
        <taxon>Thermodesulfobacteriota</taxon>
        <taxon>Desulfobacteria</taxon>
        <taxon>Desulfobacterales</taxon>
        <taxon>Desulfobacteriaceae</taxon>
        <taxon>Desulfobacterium</taxon>
        <taxon>environmental samples</taxon>
    </lineage>
</organism>
<name>A0A445MZY1_9BACT</name>
<reference evidence="1" key="1">
    <citation type="submission" date="2018-01" db="EMBL/GenBank/DDBJ databases">
        <authorList>
            <person name="Regsiter A."/>
            <person name="William W."/>
        </authorList>
    </citation>
    <scope>NUCLEOTIDE SEQUENCE</scope>
    <source>
        <strain evidence="1">TRIP AH-1</strain>
    </source>
</reference>
<protein>
    <submittedName>
        <fullName evidence="1">Uncharacterized protein</fullName>
    </submittedName>
</protein>
<sequence>MNIKTQIVKRNPWTEVFENTQYLDHKKAIYGRESLMISLRGGGTNNRDRLGGIFRVRSWVGLESVCPDGPK</sequence>
<accession>A0A445MZY1</accession>
<dbReference type="AlphaFoldDB" id="A0A445MZY1"/>
<gene>
    <name evidence="1" type="ORF">PITCH_A420018</name>
</gene>
<dbReference type="EMBL" id="OJIN01000184">
    <property type="protein sequence ID" value="SPD75058.1"/>
    <property type="molecule type" value="Genomic_DNA"/>
</dbReference>